<dbReference type="HAMAP" id="MF_00272">
    <property type="entry name" value="GcvH"/>
    <property type="match status" value="1"/>
</dbReference>
<evidence type="ECO:0000313" key="5">
    <source>
        <dbReference type="EMBL" id="MCP2311009.1"/>
    </source>
</evidence>
<dbReference type="SUPFAM" id="SSF51230">
    <property type="entry name" value="Single hybrid motif"/>
    <property type="match status" value="1"/>
</dbReference>
<keyword evidence="2 3" id="KW-0450">Lipoyl</keyword>
<dbReference type="PANTHER" id="PTHR11715">
    <property type="entry name" value="GLYCINE CLEAVAGE SYSTEM H PROTEIN"/>
    <property type="match status" value="1"/>
</dbReference>
<dbReference type="Proteomes" id="UP001206483">
    <property type="component" value="Unassembled WGS sequence"/>
</dbReference>
<reference evidence="5 6" key="1">
    <citation type="submission" date="2022-06" db="EMBL/GenBank/DDBJ databases">
        <title>Sequencing the genomes of 1000 actinobacteria strains.</title>
        <authorList>
            <person name="Klenk H.-P."/>
        </authorList>
    </citation>
    <scope>NUCLEOTIDE SEQUENCE [LARGE SCALE GENOMIC DNA]</scope>
    <source>
        <strain evidence="5 6">DSM 41656</strain>
    </source>
</reference>
<dbReference type="Gene3D" id="2.40.50.100">
    <property type="match status" value="1"/>
</dbReference>
<dbReference type="NCBIfam" id="NF002270">
    <property type="entry name" value="PRK01202.1"/>
    <property type="match status" value="1"/>
</dbReference>
<comment type="cofactor">
    <cofactor evidence="3">
        <name>(R)-lipoate</name>
        <dbReference type="ChEBI" id="CHEBI:83088"/>
    </cofactor>
    <text evidence="3">Binds 1 lipoyl cofactor covalently.</text>
</comment>
<gene>
    <name evidence="3" type="primary">gcvH</name>
    <name evidence="5" type="ORF">FHR36_004172</name>
</gene>
<feature type="modified residue" description="N6-lipoyllysine" evidence="3">
    <location>
        <position position="79"/>
    </location>
</feature>
<evidence type="ECO:0000313" key="6">
    <source>
        <dbReference type="Proteomes" id="UP001206483"/>
    </source>
</evidence>
<comment type="subunit">
    <text evidence="3">The glycine cleavage system is composed of four proteins: P, T, L and H.</text>
</comment>
<comment type="caution">
    <text evidence="5">The sequence shown here is derived from an EMBL/GenBank/DDBJ whole genome shotgun (WGS) entry which is preliminary data.</text>
</comment>
<evidence type="ECO:0000256" key="3">
    <source>
        <dbReference type="HAMAP-Rule" id="MF_00272"/>
    </source>
</evidence>
<proteinExistence type="inferred from homology"/>
<dbReference type="NCBIfam" id="TIGR00527">
    <property type="entry name" value="gcvH"/>
    <property type="match status" value="1"/>
</dbReference>
<dbReference type="InterPro" id="IPR000089">
    <property type="entry name" value="Biotin_lipoyl"/>
</dbReference>
<accession>A0ABT1J1H2</accession>
<dbReference type="PROSITE" id="PS50968">
    <property type="entry name" value="BIOTINYL_LIPOYL"/>
    <property type="match status" value="1"/>
</dbReference>
<dbReference type="PROSITE" id="PS00189">
    <property type="entry name" value="LIPOYL"/>
    <property type="match status" value="1"/>
</dbReference>
<dbReference type="EMBL" id="JAMZDX010000004">
    <property type="protein sequence ID" value="MCP2311009.1"/>
    <property type="molecule type" value="Genomic_DNA"/>
</dbReference>
<evidence type="ECO:0000256" key="1">
    <source>
        <dbReference type="ARBA" id="ARBA00009249"/>
    </source>
</evidence>
<dbReference type="InterPro" id="IPR017453">
    <property type="entry name" value="GCV_H_sub"/>
</dbReference>
<organism evidence="5 6">
    <name type="scientific">Kitasatospora paracochleata</name>
    <dbReference type="NCBI Taxonomy" id="58354"/>
    <lineage>
        <taxon>Bacteria</taxon>
        <taxon>Bacillati</taxon>
        <taxon>Actinomycetota</taxon>
        <taxon>Actinomycetes</taxon>
        <taxon>Kitasatosporales</taxon>
        <taxon>Streptomycetaceae</taxon>
        <taxon>Kitasatospora</taxon>
    </lineage>
</organism>
<comment type="function">
    <text evidence="3">The glycine cleavage system catalyzes the degradation of glycine. The H protein shuttles the methylamine group of glycine from the P protein to the T protein.</text>
</comment>
<feature type="domain" description="Lipoyl-binding" evidence="4">
    <location>
        <begin position="38"/>
        <end position="119"/>
    </location>
</feature>
<evidence type="ECO:0000259" key="4">
    <source>
        <dbReference type="PROSITE" id="PS50968"/>
    </source>
</evidence>
<comment type="similarity">
    <text evidence="1 3">Belongs to the GcvH family.</text>
</comment>
<dbReference type="InterPro" id="IPR011053">
    <property type="entry name" value="Single_hybrid_motif"/>
</dbReference>
<keyword evidence="6" id="KW-1185">Reference proteome</keyword>
<dbReference type="PANTHER" id="PTHR11715:SF3">
    <property type="entry name" value="GLYCINE CLEAVAGE SYSTEM H PROTEIN-RELATED"/>
    <property type="match status" value="1"/>
</dbReference>
<dbReference type="RefSeq" id="WP_322791133.1">
    <property type="nucleotide sequence ID" value="NZ_BAAAUB010000018.1"/>
</dbReference>
<name>A0ABT1J1H2_9ACTN</name>
<protein>
    <recommendedName>
        <fullName evidence="3">Glycine cleavage system H protein</fullName>
    </recommendedName>
</protein>
<sequence length="141" mass="14815">MMSPLINVDLSGASVSNIPADLRFAESHEWARLESDGSVAVGLSDHAQQALGDIVFVELAEVGKSFAVGDAAGVVESVKAASDIYAPISGAVIAVNEELGDSPELINEEPYETWIFKLKPSDKAELDRLLDAAGYRAVIGG</sequence>
<dbReference type="InterPro" id="IPR033753">
    <property type="entry name" value="GCV_H/Fam206"/>
</dbReference>
<dbReference type="Pfam" id="PF01597">
    <property type="entry name" value="GCV_H"/>
    <property type="match status" value="1"/>
</dbReference>
<dbReference type="InterPro" id="IPR003016">
    <property type="entry name" value="2-oxoA_DH_lipoyl-BS"/>
</dbReference>
<evidence type="ECO:0000256" key="2">
    <source>
        <dbReference type="ARBA" id="ARBA00022823"/>
    </source>
</evidence>
<dbReference type="CDD" id="cd06848">
    <property type="entry name" value="GCS_H"/>
    <property type="match status" value="1"/>
</dbReference>
<dbReference type="InterPro" id="IPR002930">
    <property type="entry name" value="GCV_H"/>
</dbReference>